<evidence type="ECO:0008006" key="3">
    <source>
        <dbReference type="Google" id="ProtNLM"/>
    </source>
</evidence>
<dbReference type="EMBL" id="CP104013">
    <property type="protein sequence ID" value="UYP44022.1"/>
    <property type="molecule type" value="Genomic_DNA"/>
</dbReference>
<evidence type="ECO:0000313" key="2">
    <source>
        <dbReference type="Proteomes" id="UP001208689"/>
    </source>
</evidence>
<accession>A0ABY6HMB0</accession>
<reference evidence="1" key="1">
    <citation type="submission" date="2022-09" db="EMBL/GenBank/DDBJ databases">
        <title>Actin cytoskeleton and complex cell architecture in an #Asgard archaeon.</title>
        <authorList>
            <person name="Ponce Toledo R.I."/>
            <person name="Schleper C."/>
            <person name="Rodrigues Oliveira T."/>
            <person name="Wollweber F."/>
            <person name="Xu J."/>
            <person name="Rittmann S."/>
            <person name="Klingl A."/>
            <person name="Pilhofer M."/>
        </authorList>
    </citation>
    <scope>NUCLEOTIDE SEQUENCE</scope>
    <source>
        <strain evidence="1">B-35</strain>
    </source>
</reference>
<keyword evidence="2" id="KW-1185">Reference proteome</keyword>
<sequence>MEFEIINQKLYLNGERFFLQGMNLFLDKFRLEKDPRQIYTPKMASIELIQNIIPLLKEMNINTVRIWPTILNGQHISSIPDGGLKILGEEGINIVMNLPVNWNLKPSLSILDQFLQKYSAEKYPNIIIYCINNEVYHGLLSPHRYLDAVQKNISKKTNRPTIVTNANLNFPKYYNADIIGADYFMYKYSISRNDEEDVGAVFQMFLEDAAKIYSIFPKIILRSYPLMVKYLKFMAKKSNIDFKQYQKNFLKVLKQTQKHKKPYIIAEYGYTEDPQYLDRIFSHMPIKSMEGHIWYNWVNFDTEISGKINNLPLFEKFKDITQRLAKIKNFQHKVENIR</sequence>
<gene>
    <name evidence="1" type="ORF">NEF87_000307</name>
</gene>
<protein>
    <recommendedName>
        <fullName evidence="3">Glycoside hydrolase family 2 catalytic domain-containing protein</fullName>
    </recommendedName>
</protein>
<dbReference type="Proteomes" id="UP001208689">
    <property type="component" value="Chromosome"/>
</dbReference>
<evidence type="ECO:0000313" key="1">
    <source>
        <dbReference type="EMBL" id="UYP44022.1"/>
    </source>
</evidence>
<proteinExistence type="predicted"/>
<name>A0ABY6HMB0_9ARCH</name>
<dbReference type="InterPro" id="IPR017853">
    <property type="entry name" value="GH"/>
</dbReference>
<dbReference type="SUPFAM" id="SSF51445">
    <property type="entry name" value="(Trans)glycosidases"/>
    <property type="match status" value="1"/>
</dbReference>
<dbReference type="Gene3D" id="3.20.20.80">
    <property type="entry name" value="Glycosidases"/>
    <property type="match status" value="1"/>
</dbReference>
<organism evidence="1 2">
    <name type="scientific">Candidatus Lokiarchaeum ossiferum</name>
    <dbReference type="NCBI Taxonomy" id="2951803"/>
    <lineage>
        <taxon>Archaea</taxon>
        <taxon>Promethearchaeati</taxon>
        <taxon>Promethearchaeota</taxon>
        <taxon>Promethearchaeia</taxon>
        <taxon>Promethearchaeales</taxon>
        <taxon>Promethearchaeaceae</taxon>
        <taxon>Candidatus Lokiarchaeum</taxon>
    </lineage>
</organism>